<dbReference type="GO" id="GO:0016020">
    <property type="term" value="C:membrane"/>
    <property type="evidence" value="ECO:0007669"/>
    <property type="project" value="UniProtKB-SubCell"/>
</dbReference>
<evidence type="ECO:0000256" key="11">
    <source>
        <dbReference type="SAM" id="Phobius"/>
    </source>
</evidence>
<evidence type="ECO:0000256" key="1">
    <source>
        <dbReference type="ARBA" id="ARBA00004141"/>
    </source>
</evidence>
<evidence type="ECO:0000256" key="2">
    <source>
        <dbReference type="ARBA" id="ARBA00010519"/>
    </source>
</evidence>
<evidence type="ECO:0000256" key="3">
    <source>
        <dbReference type="ARBA" id="ARBA00016612"/>
    </source>
</evidence>
<evidence type="ECO:0000256" key="4">
    <source>
        <dbReference type="ARBA" id="ARBA00022692"/>
    </source>
</evidence>
<reference evidence="12" key="1">
    <citation type="journal article" date="2020" name="Infect. Genet. Evol.">
        <title>Phylogeny of the North-Central American clade of blood-sucking reduviid bugs of the tribe Triatomini (Hemiptera: Triatominae) based on the mitochondrial genome.</title>
        <authorList>
            <person name="Aguilera-Uribe M."/>
            <person name="Meza-Lazaro R.N."/>
            <person name="Kieran T.J."/>
            <person name="Ibarra-Cerdena C.N."/>
            <person name="Zaldivar-Riveron A."/>
        </authorList>
    </citation>
    <scope>NUCLEOTIDE SEQUENCE</scope>
</reference>
<dbReference type="GO" id="GO:0008137">
    <property type="term" value="F:NADH dehydrogenase (ubiquinone) activity"/>
    <property type="evidence" value="ECO:0007669"/>
    <property type="project" value="UniProtKB-EC"/>
</dbReference>
<keyword evidence="5" id="KW-1278">Translocase</keyword>
<keyword evidence="6 11" id="KW-1133">Transmembrane helix</keyword>
<protein>
    <recommendedName>
        <fullName evidence="3">NADH-ubiquinone oxidoreductase chain 4L</fullName>
    </recommendedName>
    <alternativeName>
        <fullName evidence="9">NADH dehydrogenase subunit 4L</fullName>
    </alternativeName>
</protein>
<dbReference type="CTD" id="4539"/>
<evidence type="ECO:0000256" key="9">
    <source>
        <dbReference type="ARBA" id="ARBA00031586"/>
    </source>
</evidence>
<keyword evidence="8 11" id="KW-0472">Membrane</keyword>
<dbReference type="Pfam" id="PF00420">
    <property type="entry name" value="Oxidored_q2"/>
    <property type="match status" value="1"/>
</dbReference>
<evidence type="ECO:0000256" key="7">
    <source>
        <dbReference type="ARBA" id="ARBA00023027"/>
    </source>
</evidence>
<feature type="transmembrane region" description="Helical" evidence="11">
    <location>
        <begin position="6"/>
        <end position="23"/>
    </location>
</feature>
<keyword evidence="12" id="KW-0496">Mitochondrion</keyword>
<dbReference type="EMBL" id="MT556652">
    <property type="protein sequence ID" value="QMP96829.1"/>
    <property type="molecule type" value="Genomic_DNA"/>
</dbReference>
<dbReference type="RefSeq" id="YP_009919185.1">
    <property type="nucleotide sequence ID" value="NC_050328.1"/>
</dbReference>
<name>A0A7D7FEB5_RHOPR</name>
<dbReference type="Gene3D" id="1.10.287.3510">
    <property type="match status" value="1"/>
</dbReference>
<feature type="transmembrane region" description="Helical" evidence="11">
    <location>
        <begin position="57"/>
        <end position="81"/>
    </location>
</feature>
<geneLocation type="mitochondrion" evidence="12"/>
<evidence type="ECO:0000256" key="5">
    <source>
        <dbReference type="ARBA" id="ARBA00022967"/>
    </source>
</evidence>
<evidence type="ECO:0000256" key="8">
    <source>
        <dbReference type="ARBA" id="ARBA00023136"/>
    </source>
</evidence>
<comment type="catalytic activity">
    <reaction evidence="10">
        <text>a ubiquinone + NADH + 5 H(+)(in) = a ubiquinol + NAD(+) + 4 H(+)(out)</text>
        <dbReference type="Rhea" id="RHEA:29091"/>
        <dbReference type="Rhea" id="RHEA-COMP:9565"/>
        <dbReference type="Rhea" id="RHEA-COMP:9566"/>
        <dbReference type="ChEBI" id="CHEBI:15378"/>
        <dbReference type="ChEBI" id="CHEBI:16389"/>
        <dbReference type="ChEBI" id="CHEBI:17976"/>
        <dbReference type="ChEBI" id="CHEBI:57540"/>
        <dbReference type="ChEBI" id="CHEBI:57945"/>
        <dbReference type="EC" id="7.1.1.2"/>
    </reaction>
</comment>
<dbReference type="InterPro" id="IPR039428">
    <property type="entry name" value="NUOK/Mnh_C1-like"/>
</dbReference>
<dbReference type="AlphaFoldDB" id="A0A7D7FEB5"/>
<comment type="subcellular location">
    <subcellularLocation>
        <location evidence="1">Membrane</location>
        <topology evidence="1">Multi-pass membrane protein</topology>
    </subcellularLocation>
</comment>
<proteinExistence type="inferred from homology"/>
<feature type="transmembrane region" description="Helical" evidence="11">
    <location>
        <begin position="30"/>
        <end position="51"/>
    </location>
</feature>
<evidence type="ECO:0000256" key="10">
    <source>
        <dbReference type="ARBA" id="ARBA00049551"/>
    </source>
</evidence>
<keyword evidence="4 11" id="KW-0812">Transmembrane</keyword>
<organism evidence="12">
    <name type="scientific">Rhodnius prolixus</name>
    <name type="common">Triatomid bug</name>
    <dbReference type="NCBI Taxonomy" id="13249"/>
    <lineage>
        <taxon>Eukaryota</taxon>
        <taxon>Metazoa</taxon>
        <taxon>Ecdysozoa</taxon>
        <taxon>Arthropoda</taxon>
        <taxon>Hexapoda</taxon>
        <taxon>Insecta</taxon>
        <taxon>Pterygota</taxon>
        <taxon>Neoptera</taxon>
        <taxon>Paraneoptera</taxon>
        <taxon>Hemiptera</taxon>
        <taxon>Heteroptera</taxon>
        <taxon>Panheteroptera</taxon>
        <taxon>Cimicomorpha</taxon>
        <taxon>Reduviidae</taxon>
        <taxon>Triatominae</taxon>
        <taxon>Rhodnius</taxon>
    </lineage>
</organism>
<comment type="similarity">
    <text evidence="2">Belongs to the complex I subunit 4L family.</text>
</comment>
<sequence length="97" mass="11115">MYLMYYLGLLFMVFSGLFIFCSMRSHLLLTLLSLEFLVLSLYFLFFLFLTFFGLSYYFLLVFLTFSVCEGAVGLGILVTIIRCHGNDGISSLSILGW</sequence>
<evidence type="ECO:0000313" key="12">
    <source>
        <dbReference type="EMBL" id="QMP96829.1"/>
    </source>
</evidence>
<evidence type="ECO:0000256" key="6">
    <source>
        <dbReference type="ARBA" id="ARBA00022989"/>
    </source>
</evidence>
<keyword evidence="7" id="KW-0520">NAD</keyword>
<accession>A0A7D7FEB5</accession>
<gene>
    <name evidence="12" type="primary">ND4L</name>
</gene>
<dbReference type="GeneID" id="58905672"/>